<sequence>MFNHTRITVLLTGAAGFLLALFTAVSFMTSSFLDKSSRAVSGLNNEVSATLSVANTTNFIRRARARMMMALHHMNDADQTMYQAFTQVSRRDVNLAMAFMPEYQSEAKLPGETALAEELQTRFKRYTTSVEALLSALEKKDSVEFLRLAGTDVQRDDEAYDVILAQVIDMHHKSSAAITQAAQSDSRLAYILIILSVMVFLITILLIALLVRRRVIVPLGYAGELTRAIGRGDLTRQVGTQRRDEIGLLMSGLGEMQDQLSKVVNNVILGIDEVSRVSGDIDQGAQSLSARTGQQAAALEQTSASMEELSATVELNAENSANASKFASEAAQTAVRGGELMQQVVSNMANIRSSSTSIGEIIGVINDIAFQTNILALNAAVEAARAGEHGKGFVVVAGEVRTLAQRSASSAKDIANLIQVSEANISEGGALTDRVAKTTADIIESIGSVRDLIGEIAVASREQSQGIGQVGAAVHEMDRVTQQNSSLVSASGESATVLNKQVGNLRAEVAIFVTREIAARGGLKELPVRSGKPTKPACADAQGGWASF</sequence>
<dbReference type="SMART" id="SM00283">
    <property type="entry name" value="MA"/>
    <property type="match status" value="1"/>
</dbReference>
<dbReference type="Gene3D" id="1.10.287.950">
    <property type="entry name" value="Methyl-accepting chemotaxis protein"/>
    <property type="match status" value="1"/>
</dbReference>
<keyword evidence="7 12" id="KW-1133">Transmembrane helix</keyword>
<keyword evidence="5" id="KW-0997">Cell inner membrane</keyword>
<dbReference type="Pfam" id="PF00672">
    <property type="entry name" value="HAMP"/>
    <property type="match status" value="1"/>
</dbReference>
<evidence type="ECO:0000259" key="13">
    <source>
        <dbReference type="SMART" id="SM00283"/>
    </source>
</evidence>
<dbReference type="Proteomes" id="UP001058553">
    <property type="component" value="Chromosome"/>
</dbReference>
<dbReference type="SUPFAM" id="SSF58104">
    <property type="entry name" value="Methyl-accepting chemotaxis protein (MCP) signaling domain"/>
    <property type="match status" value="1"/>
</dbReference>
<dbReference type="SUPFAM" id="SSF47170">
    <property type="entry name" value="Aspartate receptor, ligand-binding domain"/>
    <property type="match status" value="1"/>
</dbReference>
<keyword evidence="4" id="KW-0145">Chemotaxis</keyword>
<keyword evidence="8 12" id="KW-0472">Membrane</keyword>
<dbReference type="PANTHER" id="PTHR43531:SF5">
    <property type="entry name" value="METHYL-ACCEPTING CHEMOTAXIS PROTEIN III"/>
    <property type="match status" value="1"/>
</dbReference>
<dbReference type="CDD" id="cd06225">
    <property type="entry name" value="HAMP"/>
    <property type="match status" value="1"/>
</dbReference>
<feature type="region of interest" description="Disordered" evidence="11">
    <location>
        <begin position="529"/>
        <end position="548"/>
    </location>
</feature>
<evidence type="ECO:0000256" key="4">
    <source>
        <dbReference type="ARBA" id="ARBA00022500"/>
    </source>
</evidence>
<comment type="similarity">
    <text evidence="10">Belongs to the methyl-accepting chemotaxis (MCP) protein family.</text>
</comment>
<feature type="domain" description="Methyl-accepting transducer" evidence="13">
    <location>
        <begin position="266"/>
        <end position="513"/>
    </location>
</feature>
<dbReference type="PRINTS" id="PR00260">
    <property type="entry name" value="CHEMTRNSDUCR"/>
</dbReference>
<dbReference type="InterPro" id="IPR004090">
    <property type="entry name" value="Chemotax_Me-accpt_rcpt"/>
</dbReference>
<evidence type="ECO:0000256" key="5">
    <source>
        <dbReference type="ARBA" id="ARBA00022519"/>
    </source>
</evidence>
<accession>A0ABY5X9K4</accession>
<reference evidence="15" key="1">
    <citation type="submission" date="2022-07" db="EMBL/GenBank/DDBJ databases">
        <title>Genetic diversity of Erwinia pyrifoliae.</title>
        <authorList>
            <person name="Park D.S."/>
            <person name="Ham H."/>
        </authorList>
    </citation>
    <scope>NUCLEOTIDE SEQUENCE</scope>
    <source>
        <strain evidence="15">CP201486</strain>
    </source>
</reference>
<dbReference type="InterPro" id="IPR051310">
    <property type="entry name" value="MCP_chemotaxis"/>
</dbReference>
<evidence type="ECO:0000256" key="6">
    <source>
        <dbReference type="ARBA" id="ARBA00022692"/>
    </source>
</evidence>
<evidence type="ECO:0000256" key="9">
    <source>
        <dbReference type="ARBA" id="ARBA00023224"/>
    </source>
</evidence>
<evidence type="ECO:0000256" key="3">
    <source>
        <dbReference type="ARBA" id="ARBA00022481"/>
    </source>
</evidence>
<keyword evidence="3" id="KW-0488">Methylation</keyword>
<dbReference type="InterPro" id="IPR003660">
    <property type="entry name" value="HAMP_dom"/>
</dbReference>
<gene>
    <name evidence="15" type="ORF">NYP84_02200</name>
</gene>
<dbReference type="Gene3D" id="1.20.120.30">
    <property type="entry name" value="Aspartate receptor, ligand-binding domain"/>
    <property type="match status" value="1"/>
</dbReference>
<dbReference type="Pfam" id="PF00015">
    <property type="entry name" value="MCPsignal"/>
    <property type="match status" value="1"/>
</dbReference>
<protein>
    <submittedName>
        <fullName evidence="15">Methyl-accepting chemotaxis protein</fullName>
    </submittedName>
</protein>
<dbReference type="EMBL" id="CP103445">
    <property type="protein sequence ID" value="UWS34041.1"/>
    <property type="molecule type" value="Genomic_DNA"/>
</dbReference>
<keyword evidence="9" id="KW-0807">Transducer</keyword>
<evidence type="ECO:0000256" key="1">
    <source>
        <dbReference type="ARBA" id="ARBA00004429"/>
    </source>
</evidence>
<proteinExistence type="inferred from homology"/>
<feature type="transmembrane region" description="Helical" evidence="12">
    <location>
        <begin position="188"/>
        <end position="211"/>
    </location>
</feature>
<dbReference type="Pfam" id="PF02203">
    <property type="entry name" value="TarH"/>
    <property type="match status" value="1"/>
</dbReference>
<feature type="domain" description="HAMP" evidence="14">
    <location>
        <begin position="213"/>
        <end position="265"/>
    </location>
</feature>
<evidence type="ECO:0000256" key="12">
    <source>
        <dbReference type="SAM" id="Phobius"/>
    </source>
</evidence>
<dbReference type="InterPro" id="IPR004089">
    <property type="entry name" value="MCPsignal_dom"/>
</dbReference>
<comment type="subcellular location">
    <subcellularLocation>
        <location evidence="1">Cell inner membrane</location>
        <topology evidence="1">Multi-pass membrane protein</topology>
    </subcellularLocation>
</comment>
<dbReference type="SMART" id="SM00304">
    <property type="entry name" value="HAMP"/>
    <property type="match status" value="1"/>
</dbReference>
<keyword evidence="16" id="KW-1185">Reference proteome</keyword>
<evidence type="ECO:0000256" key="11">
    <source>
        <dbReference type="SAM" id="MobiDB-lite"/>
    </source>
</evidence>
<evidence type="ECO:0000313" key="15">
    <source>
        <dbReference type="EMBL" id="UWS34041.1"/>
    </source>
</evidence>
<dbReference type="InterPro" id="IPR003122">
    <property type="entry name" value="Tar_rcpt_lig-bd"/>
</dbReference>
<evidence type="ECO:0000256" key="8">
    <source>
        <dbReference type="ARBA" id="ARBA00023136"/>
    </source>
</evidence>
<dbReference type="InterPro" id="IPR035440">
    <property type="entry name" value="4HB_MCP_dom_sf"/>
</dbReference>
<evidence type="ECO:0000256" key="2">
    <source>
        <dbReference type="ARBA" id="ARBA00022475"/>
    </source>
</evidence>
<keyword evidence="6 12" id="KW-0812">Transmembrane</keyword>
<keyword evidence="2" id="KW-1003">Cell membrane</keyword>
<dbReference type="RefSeq" id="WP_259826074.1">
    <property type="nucleotide sequence ID" value="NZ_CP103445.1"/>
</dbReference>
<organism evidence="15 16">
    <name type="scientific">Erwinia pyrifoliae</name>
    <dbReference type="NCBI Taxonomy" id="79967"/>
    <lineage>
        <taxon>Bacteria</taxon>
        <taxon>Pseudomonadati</taxon>
        <taxon>Pseudomonadota</taxon>
        <taxon>Gammaproteobacteria</taxon>
        <taxon>Enterobacterales</taxon>
        <taxon>Erwiniaceae</taxon>
        <taxon>Erwinia</taxon>
    </lineage>
</organism>
<evidence type="ECO:0000256" key="7">
    <source>
        <dbReference type="ARBA" id="ARBA00022989"/>
    </source>
</evidence>
<dbReference type="PANTHER" id="PTHR43531">
    <property type="entry name" value="PROTEIN ICFG"/>
    <property type="match status" value="1"/>
</dbReference>
<dbReference type="CDD" id="cd11386">
    <property type="entry name" value="MCP_signal"/>
    <property type="match status" value="1"/>
</dbReference>
<evidence type="ECO:0000256" key="10">
    <source>
        <dbReference type="ARBA" id="ARBA00029447"/>
    </source>
</evidence>
<name>A0ABY5X9K4_ERWPY</name>
<evidence type="ECO:0000313" key="16">
    <source>
        <dbReference type="Proteomes" id="UP001058553"/>
    </source>
</evidence>
<evidence type="ECO:0000259" key="14">
    <source>
        <dbReference type="SMART" id="SM00304"/>
    </source>
</evidence>